<accession>A0A096AKE8</accession>
<evidence type="ECO:0000256" key="8">
    <source>
        <dbReference type="ARBA" id="ARBA00023239"/>
    </source>
</evidence>
<protein>
    <recommendedName>
        <fullName evidence="10 13">Deferrochelatase</fullName>
        <ecNumber evidence="13">1.11.1.-</ecNumber>
    </recommendedName>
    <alternativeName>
        <fullName evidence="11 13">Peroxidase EfeB</fullName>
    </alternativeName>
</protein>
<keyword evidence="4 13" id="KW-0479">Metal-binding</keyword>
<dbReference type="InterPro" id="IPR011008">
    <property type="entry name" value="Dimeric_a/b-barrel"/>
</dbReference>
<feature type="transmembrane region" description="Helical" evidence="15">
    <location>
        <begin position="25"/>
        <end position="46"/>
    </location>
</feature>
<comment type="similarity">
    <text evidence="9 13">Belongs to the DyP-type peroxidase family.</text>
</comment>
<evidence type="ECO:0000256" key="9">
    <source>
        <dbReference type="ARBA" id="ARBA00025737"/>
    </source>
</evidence>
<dbReference type="RefSeq" id="WP_035754568.1">
    <property type="nucleotide sequence ID" value="NZ_JRNH01000004.1"/>
</dbReference>
<dbReference type="NCBIfam" id="TIGR01413">
    <property type="entry name" value="Dyp_perox_fam"/>
    <property type="match status" value="1"/>
</dbReference>
<evidence type="ECO:0000256" key="7">
    <source>
        <dbReference type="ARBA" id="ARBA00023004"/>
    </source>
</evidence>
<dbReference type="GO" id="GO:0020037">
    <property type="term" value="F:heme binding"/>
    <property type="evidence" value="ECO:0007669"/>
    <property type="project" value="InterPro"/>
</dbReference>
<evidence type="ECO:0000256" key="14">
    <source>
        <dbReference type="SAM" id="MobiDB-lite"/>
    </source>
</evidence>
<dbReference type="GO" id="GO:0033212">
    <property type="term" value="P:iron import into cell"/>
    <property type="evidence" value="ECO:0007669"/>
    <property type="project" value="InterPro"/>
</dbReference>
<keyword evidence="15" id="KW-1133">Transmembrane helix</keyword>
<dbReference type="InterPro" id="IPR006311">
    <property type="entry name" value="TAT_signal"/>
</dbReference>
<dbReference type="PANTHER" id="PTHR30521">
    <property type="entry name" value="DEFERROCHELATASE/PEROXIDASE"/>
    <property type="match status" value="1"/>
</dbReference>
<keyword evidence="2 13" id="KW-0575">Peroxidase</keyword>
<dbReference type="InterPro" id="IPR048327">
    <property type="entry name" value="Dyp_perox_N"/>
</dbReference>
<evidence type="ECO:0000256" key="2">
    <source>
        <dbReference type="ARBA" id="ARBA00022559"/>
    </source>
</evidence>
<evidence type="ECO:0000256" key="6">
    <source>
        <dbReference type="ARBA" id="ARBA00023002"/>
    </source>
</evidence>
<evidence type="ECO:0000313" key="20">
    <source>
        <dbReference type="Proteomes" id="UP000053528"/>
    </source>
</evidence>
<evidence type="ECO:0000256" key="4">
    <source>
        <dbReference type="ARBA" id="ARBA00022723"/>
    </source>
</evidence>
<dbReference type="GO" id="GO:0004325">
    <property type="term" value="F:ferrochelatase activity"/>
    <property type="evidence" value="ECO:0007669"/>
    <property type="project" value="UniProtKB-EC"/>
</dbReference>
<evidence type="ECO:0000256" key="11">
    <source>
        <dbReference type="ARBA" id="ARBA00033775"/>
    </source>
</evidence>
<sequence length="435" mass="47474">MTEPDKKSAETEQSEPSRNVGRRSLLGAIGAGAAGLALGGASGFTWGKTRSQTEPTEIASTYPFEGEHQAGITTEAQDRMHFAAFDMVDGATREDVIAVLKDWTQAARRLVLGGETTARGAFGGGPNFPPDDTGEAYDLDPAGLTLTFGFGRSLFVTADGKDRFGLRKHMPKEFIDMPVMTNDFLDPHRCGGDLCIQACADDPQVAVHAIRNLTRIGVGKTRIKWSQLGFGRTSSTTRSQETPRNLFGQKDGTANIKAEDTDALNEHVWITSGPEWARGGSYLVARRIYMTIEIWDTLQLAEQERVTGRFKHDGAPLSGGDEFTAVDFHKLDSQGNPLVEETSHVARVHPDNNNGIRMLRRGYNFVDGNDDQGRLNAGLFFIAFVNDPGRFAQVHRNMSRDEMFVEYLKTTGSGVYLIPPGVGPEGYVGQALLEA</sequence>
<dbReference type="SUPFAM" id="SSF54909">
    <property type="entry name" value="Dimeric alpha+beta barrel"/>
    <property type="match status" value="1"/>
</dbReference>
<proteinExistence type="inferred from homology"/>
<feature type="compositionally biased region" description="Basic and acidic residues" evidence="14">
    <location>
        <begin position="1"/>
        <end position="10"/>
    </location>
</feature>
<dbReference type="GO" id="GO:0030313">
    <property type="term" value="C:cell envelope"/>
    <property type="evidence" value="ECO:0007669"/>
    <property type="project" value="UniProtKB-SubCell"/>
</dbReference>
<feature type="region of interest" description="Disordered" evidence="14">
    <location>
        <begin position="1"/>
        <end position="22"/>
    </location>
</feature>
<dbReference type="EC" id="1.11.1.-" evidence="13"/>
<keyword evidence="7 13" id="KW-0408">Iron</keyword>
<dbReference type="InterPro" id="IPR006313">
    <property type="entry name" value="EfeB/EfeN"/>
</dbReference>
<evidence type="ECO:0000259" key="17">
    <source>
        <dbReference type="Pfam" id="PF20628"/>
    </source>
</evidence>
<comment type="subcellular location">
    <subcellularLocation>
        <location evidence="1">Cell envelope</location>
    </subcellularLocation>
</comment>
<keyword evidence="15" id="KW-0472">Membrane</keyword>
<comment type="function">
    <text evidence="13">Involved in the recovery of exogenous heme iron. Extracts iron from heme while preserving the protoporphyrin ring intact.</text>
</comment>
<keyword evidence="15" id="KW-0812">Transmembrane</keyword>
<dbReference type="PANTHER" id="PTHR30521:SF4">
    <property type="entry name" value="DEFERROCHELATASE"/>
    <property type="match status" value="1"/>
</dbReference>
<dbReference type="AlphaFoldDB" id="A0A096AKE8"/>
<evidence type="ECO:0000256" key="15">
    <source>
        <dbReference type="SAM" id="Phobius"/>
    </source>
</evidence>
<feature type="domain" description="Dyp-type peroxidase N-terminal" evidence="16">
    <location>
        <begin position="69"/>
        <end position="230"/>
    </location>
</feature>
<keyword evidence="8" id="KW-0456">Lyase</keyword>
<feature type="domain" description="Dyp-type peroxidase C-terminal" evidence="17">
    <location>
        <begin position="242"/>
        <end position="422"/>
    </location>
</feature>
<evidence type="ECO:0000256" key="12">
    <source>
        <dbReference type="ARBA" id="ARBA00048856"/>
    </source>
</evidence>
<keyword evidence="6 13" id="KW-0560">Oxidoreductase</keyword>
<evidence type="ECO:0000256" key="5">
    <source>
        <dbReference type="ARBA" id="ARBA00022729"/>
    </source>
</evidence>
<dbReference type="EMBL" id="JRNH01000004">
    <property type="protein sequence ID" value="KGF21459.1"/>
    <property type="molecule type" value="Genomic_DNA"/>
</dbReference>
<dbReference type="NCBIfam" id="TIGR01412">
    <property type="entry name" value="tat_substr_1"/>
    <property type="match status" value="1"/>
</dbReference>
<dbReference type="Pfam" id="PF20628">
    <property type="entry name" value="Dyp_perox_C"/>
    <property type="match status" value="1"/>
</dbReference>
<reference evidence="19 20" key="1">
    <citation type="submission" date="2014-07" db="EMBL/GenBank/DDBJ databases">
        <authorList>
            <person name="McCorrison J."/>
            <person name="Sanka R."/>
            <person name="Torralba M."/>
            <person name="Gillis M."/>
            <person name="Haft D.H."/>
            <person name="Methe B."/>
            <person name="Sutton G."/>
            <person name="Nelson K.E."/>
        </authorList>
    </citation>
    <scope>NUCLEOTIDE SEQUENCE [LARGE SCALE GENOMIC DNA]</scope>
    <source>
        <strain evidence="19 20">DNF00011</strain>
    </source>
</reference>
<evidence type="ECO:0000256" key="10">
    <source>
        <dbReference type="ARBA" id="ARBA00033771"/>
    </source>
</evidence>
<dbReference type="GO" id="GO:0046872">
    <property type="term" value="F:metal ion binding"/>
    <property type="evidence" value="ECO:0007669"/>
    <property type="project" value="UniProtKB-KW"/>
</dbReference>
<comment type="cofactor">
    <cofactor evidence="13">
        <name>heme b</name>
        <dbReference type="ChEBI" id="CHEBI:60344"/>
    </cofactor>
    <text evidence="13">Binds 1 heme b (iron(II)-protoporphyrin IX) group non-covalently per subunit.</text>
</comment>
<evidence type="ECO:0000259" key="16">
    <source>
        <dbReference type="Pfam" id="PF04261"/>
    </source>
</evidence>
<keyword evidence="3 13" id="KW-0349">Heme</keyword>
<keyword evidence="5" id="KW-0732">Signal</keyword>
<evidence type="ECO:0000256" key="3">
    <source>
        <dbReference type="ARBA" id="ARBA00022617"/>
    </source>
</evidence>
<comment type="catalytic activity">
    <reaction evidence="12">
        <text>heme b + 2 H(+) = protoporphyrin IX + Fe(2+)</text>
        <dbReference type="Rhea" id="RHEA:22584"/>
        <dbReference type="ChEBI" id="CHEBI:15378"/>
        <dbReference type="ChEBI" id="CHEBI:29033"/>
        <dbReference type="ChEBI" id="CHEBI:57306"/>
        <dbReference type="ChEBI" id="CHEBI:60344"/>
        <dbReference type="EC" id="4.98.1.1"/>
    </reaction>
    <physiologicalReaction direction="left-to-right" evidence="12">
        <dbReference type="Rhea" id="RHEA:22585"/>
    </physiologicalReaction>
</comment>
<name>A0A096AKE8_9MICC</name>
<dbReference type="InterPro" id="IPR048328">
    <property type="entry name" value="Dyp_perox_C"/>
</dbReference>
<evidence type="ECO:0000256" key="13">
    <source>
        <dbReference type="RuleBase" id="RU365017"/>
    </source>
</evidence>
<comment type="caution">
    <text evidence="19">The sequence shown here is derived from an EMBL/GenBank/DDBJ whole genome shotgun (WGS) entry which is preliminary data.</text>
</comment>
<dbReference type="InterPro" id="IPR006314">
    <property type="entry name" value="Dyp_peroxidase"/>
</dbReference>
<dbReference type="Pfam" id="PF04261">
    <property type="entry name" value="Dyp_perox_N"/>
    <property type="match status" value="1"/>
</dbReference>
<gene>
    <name evidence="18" type="ORF">HMPREF2128_01300</name>
    <name evidence="19" type="ORF">HMPREF2128_01945</name>
</gene>
<dbReference type="GO" id="GO:0005829">
    <property type="term" value="C:cytosol"/>
    <property type="evidence" value="ECO:0007669"/>
    <property type="project" value="TreeGrafter"/>
</dbReference>
<organism evidence="19 20">
    <name type="scientific">Pseudoglutamicibacter albus DNF00011</name>
    <dbReference type="NCBI Taxonomy" id="1401063"/>
    <lineage>
        <taxon>Bacteria</taxon>
        <taxon>Bacillati</taxon>
        <taxon>Actinomycetota</taxon>
        <taxon>Actinomycetes</taxon>
        <taxon>Micrococcales</taxon>
        <taxon>Micrococcaceae</taxon>
        <taxon>Pseudoglutamicibacter</taxon>
    </lineage>
</organism>
<evidence type="ECO:0000313" key="18">
    <source>
        <dbReference type="EMBL" id="KGF21357.1"/>
    </source>
</evidence>
<dbReference type="EMBL" id="JRNH01000004">
    <property type="protein sequence ID" value="KGF21357.1"/>
    <property type="molecule type" value="Genomic_DNA"/>
</dbReference>
<dbReference type="PROSITE" id="PS51404">
    <property type="entry name" value="DYP_PEROXIDASE"/>
    <property type="match status" value="1"/>
</dbReference>
<dbReference type="GO" id="GO:0004601">
    <property type="term" value="F:peroxidase activity"/>
    <property type="evidence" value="ECO:0007669"/>
    <property type="project" value="UniProtKB-KW"/>
</dbReference>
<evidence type="ECO:0000256" key="1">
    <source>
        <dbReference type="ARBA" id="ARBA00004196"/>
    </source>
</evidence>
<evidence type="ECO:0000313" key="19">
    <source>
        <dbReference type="EMBL" id="KGF21459.1"/>
    </source>
</evidence>
<dbReference type="Proteomes" id="UP000053528">
    <property type="component" value="Unassembled WGS sequence"/>
</dbReference>
<dbReference type="PROSITE" id="PS51318">
    <property type="entry name" value="TAT"/>
    <property type="match status" value="1"/>
</dbReference>